<dbReference type="RefSeq" id="WP_310004875.1">
    <property type="nucleotide sequence ID" value="NZ_JAVDTX010000002.1"/>
</dbReference>
<organism evidence="1 2">
    <name type="scientific">Flavobacterium granuli</name>
    <dbReference type="NCBI Taxonomy" id="280093"/>
    <lineage>
        <taxon>Bacteria</taxon>
        <taxon>Pseudomonadati</taxon>
        <taxon>Bacteroidota</taxon>
        <taxon>Flavobacteriia</taxon>
        <taxon>Flavobacteriales</taxon>
        <taxon>Flavobacteriaceae</taxon>
        <taxon>Flavobacterium</taxon>
    </lineage>
</organism>
<dbReference type="EMBL" id="JAVDTX010000002">
    <property type="protein sequence ID" value="MDR6844475.1"/>
    <property type="molecule type" value="Genomic_DNA"/>
</dbReference>
<dbReference type="GO" id="GO:0003677">
    <property type="term" value="F:DNA binding"/>
    <property type="evidence" value="ECO:0007669"/>
    <property type="project" value="UniProtKB-KW"/>
</dbReference>
<dbReference type="SUPFAM" id="SSF46894">
    <property type="entry name" value="C-terminal effector domain of the bipartite response regulators"/>
    <property type="match status" value="1"/>
</dbReference>
<sequence>MTQTVPTINRLYPGLADSCIEFFNDQEETKVIQNSKVFPLDEASFSVIQILDEEIEKDPLVKSHLMAMHPDSKIKRTKQFVSCRFGGLDYQGDIKDGKLQEGEYWECPLRGNCKSEGILCKLPSYNGQQLQLQEVKLLQLTATNKTNDVIAEELNLPLGSFHKAKKYLYEKLGIQTKQEGAMISIFLNLIQF</sequence>
<reference evidence="1 2" key="1">
    <citation type="submission" date="2023-07" db="EMBL/GenBank/DDBJ databases">
        <title>Sorghum-associated microbial communities from plants grown in Nebraska, USA.</title>
        <authorList>
            <person name="Schachtman D."/>
        </authorList>
    </citation>
    <scope>NUCLEOTIDE SEQUENCE [LARGE SCALE GENOMIC DNA]</scope>
    <source>
        <strain evidence="1 2">BE124</strain>
    </source>
</reference>
<dbReference type="Gene3D" id="1.10.10.10">
    <property type="entry name" value="Winged helix-like DNA-binding domain superfamily/Winged helix DNA-binding domain"/>
    <property type="match status" value="1"/>
</dbReference>
<accession>A0ABU1S2R1</accession>
<name>A0ABU1S2R1_9FLAO</name>
<proteinExistence type="predicted"/>
<dbReference type="Proteomes" id="UP001261871">
    <property type="component" value="Unassembled WGS sequence"/>
</dbReference>
<keyword evidence="2" id="KW-1185">Reference proteome</keyword>
<dbReference type="InterPro" id="IPR016032">
    <property type="entry name" value="Sig_transdc_resp-reg_C-effctor"/>
</dbReference>
<evidence type="ECO:0000313" key="2">
    <source>
        <dbReference type="Proteomes" id="UP001261871"/>
    </source>
</evidence>
<evidence type="ECO:0000313" key="1">
    <source>
        <dbReference type="EMBL" id="MDR6844475.1"/>
    </source>
</evidence>
<protein>
    <submittedName>
        <fullName evidence="1">DNA-binding CsgD family transcriptional regulator</fullName>
    </submittedName>
</protein>
<comment type="caution">
    <text evidence="1">The sequence shown here is derived from an EMBL/GenBank/DDBJ whole genome shotgun (WGS) entry which is preliminary data.</text>
</comment>
<gene>
    <name evidence="1" type="ORF">J2W95_001166</name>
</gene>
<dbReference type="InterPro" id="IPR036388">
    <property type="entry name" value="WH-like_DNA-bd_sf"/>
</dbReference>
<keyword evidence="1" id="KW-0238">DNA-binding</keyword>